<organism evidence="3 4">
    <name type="scientific">Chlamydomonas reinhardtii</name>
    <name type="common">Chlamydomonas smithii</name>
    <dbReference type="NCBI Taxonomy" id="3055"/>
    <lineage>
        <taxon>Eukaryota</taxon>
        <taxon>Viridiplantae</taxon>
        <taxon>Chlorophyta</taxon>
        <taxon>core chlorophytes</taxon>
        <taxon>Chlorophyceae</taxon>
        <taxon>CS clade</taxon>
        <taxon>Chlamydomonadales</taxon>
        <taxon>Chlamydomonadaceae</taxon>
        <taxon>Chlamydomonas</taxon>
    </lineage>
</organism>
<keyword evidence="1" id="KW-0175">Coiled coil</keyword>
<dbReference type="RefSeq" id="XP_042917761.1">
    <property type="nucleotide sequence ID" value="XM_043069786.1"/>
</dbReference>
<dbReference type="KEGG" id="cre:CHLRE_13g592350v5"/>
<dbReference type="EMBL" id="CM008974">
    <property type="protein sequence ID" value="PNW74274.1"/>
    <property type="molecule type" value="Genomic_DNA"/>
</dbReference>
<dbReference type="HOGENOM" id="CLU_951098_0_0_1"/>
<dbReference type="Proteomes" id="UP000006906">
    <property type="component" value="Chromosome 13"/>
</dbReference>
<feature type="compositionally biased region" description="Low complexity" evidence="2">
    <location>
        <begin position="38"/>
        <end position="48"/>
    </location>
</feature>
<feature type="region of interest" description="Disordered" evidence="2">
    <location>
        <begin position="36"/>
        <end position="66"/>
    </location>
</feature>
<keyword evidence="4" id="KW-1185">Reference proteome</keyword>
<evidence type="ECO:0000313" key="3">
    <source>
        <dbReference type="EMBL" id="PNW74274.1"/>
    </source>
</evidence>
<dbReference type="STRING" id="3055.A8IWB2"/>
<evidence type="ECO:0000256" key="1">
    <source>
        <dbReference type="SAM" id="Coils"/>
    </source>
</evidence>
<dbReference type="InParanoid" id="A8IWB2"/>
<sequence length="293" mass="32904">MKSVSLRGPFAYYERKAAEDDRRIADLETEVRQRLAENSQLNQQLSQQVAENKRLQDTSKAQGEAQEKAQAIIDNLQAELVRSRQDHREELGRLTEQVSSLTHELERLTADSAVLRAELAKSVHQKQVTNTKLDQIRKKLGMSESEAKAFVQELDEARASSKAAREENRALVADNTSLKSQVESRSQHCMTLIGENKRLLEQVSELRSQLQKNQGELWMAKTEQHTAAAREVSSAKSFAQPMVVRETGTKAGGSQNRPPWTDTSKPTRGTLTVENDHVKSAVVRQALALRQPK</sequence>
<dbReference type="OrthoDB" id="542098at2759"/>
<feature type="coiled-coil region" evidence="1">
    <location>
        <begin position="147"/>
        <end position="216"/>
    </location>
</feature>
<evidence type="ECO:0000256" key="2">
    <source>
        <dbReference type="SAM" id="MobiDB-lite"/>
    </source>
</evidence>
<dbReference type="GeneID" id="5718664"/>
<evidence type="ECO:0000313" key="4">
    <source>
        <dbReference type="Proteomes" id="UP000006906"/>
    </source>
</evidence>
<feature type="region of interest" description="Disordered" evidence="2">
    <location>
        <begin position="246"/>
        <end position="277"/>
    </location>
</feature>
<feature type="compositionally biased region" description="Polar residues" evidence="2">
    <location>
        <begin position="252"/>
        <end position="273"/>
    </location>
</feature>
<dbReference type="OMA" id="QGELWMA"/>
<dbReference type="Gramene" id="PNW74274">
    <property type="protein sequence ID" value="PNW74274"/>
    <property type="gene ID" value="CHLRE_13g592350v5"/>
</dbReference>
<dbReference type="PaxDb" id="3055-EDP03653"/>
<protein>
    <submittedName>
        <fullName evidence="3">Uncharacterized protein</fullName>
    </submittedName>
</protein>
<gene>
    <name evidence="3" type="ORF">CHLRE_13g592350v5</name>
</gene>
<dbReference type="AlphaFoldDB" id="A8IWB2"/>
<reference evidence="3 4" key="1">
    <citation type="journal article" date="2007" name="Science">
        <title>The Chlamydomonas genome reveals the evolution of key animal and plant functions.</title>
        <authorList>
            <person name="Merchant S.S."/>
            <person name="Prochnik S.E."/>
            <person name="Vallon O."/>
            <person name="Harris E.H."/>
            <person name="Karpowicz S.J."/>
            <person name="Witman G.B."/>
            <person name="Terry A."/>
            <person name="Salamov A."/>
            <person name="Fritz-Laylin L.K."/>
            <person name="Marechal-Drouard L."/>
            <person name="Marshall W.F."/>
            <person name="Qu L.H."/>
            <person name="Nelson D.R."/>
            <person name="Sanderfoot A.A."/>
            <person name="Spalding M.H."/>
            <person name="Kapitonov V.V."/>
            <person name="Ren Q."/>
            <person name="Ferris P."/>
            <person name="Lindquist E."/>
            <person name="Shapiro H."/>
            <person name="Lucas S.M."/>
            <person name="Grimwood J."/>
            <person name="Schmutz J."/>
            <person name="Cardol P."/>
            <person name="Cerutti H."/>
            <person name="Chanfreau G."/>
            <person name="Chen C.L."/>
            <person name="Cognat V."/>
            <person name="Croft M.T."/>
            <person name="Dent R."/>
            <person name="Dutcher S."/>
            <person name="Fernandez E."/>
            <person name="Fukuzawa H."/>
            <person name="Gonzalez-Ballester D."/>
            <person name="Gonzalez-Halphen D."/>
            <person name="Hallmann A."/>
            <person name="Hanikenne M."/>
            <person name="Hippler M."/>
            <person name="Inwood W."/>
            <person name="Jabbari K."/>
            <person name="Kalanon M."/>
            <person name="Kuras R."/>
            <person name="Lefebvre P.A."/>
            <person name="Lemaire S.D."/>
            <person name="Lobanov A.V."/>
            <person name="Lohr M."/>
            <person name="Manuell A."/>
            <person name="Meier I."/>
            <person name="Mets L."/>
            <person name="Mittag M."/>
            <person name="Mittelmeier T."/>
            <person name="Moroney J.V."/>
            <person name="Moseley J."/>
            <person name="Napoli C."/>
            <person name="Nedelcu A.M."/>
            <person name="Niyogi K."/>
            <person name="Novoselov S.V."/>
            <person name="Paulsen I.T."/>
            <person name="Pazour G."/>
            <person name="Purton S."/>
            <person name="Ral J.P."/>
            <person name="Riano-Pachon D.M."/>
            <person name="Riekhof W."/>
            <person name="Rymarquis L."/>
            <person name="Schroda M."/>
            <person name="Stern D."/>
            <person name="Umen J."/>
            <person name="Willows R."/>
            <person name="Wilson N."/>
            <person name="Zimmer S.L."/>
            <person name="Allmer J."/>
            <person name="Balk J."/>
            <person name="Bisova K."/>
            <person name="Chen C.J."/>
            <person name="Elias M."/>
            <person name="Gendler K."/>
            <person name="Hauser C."/>
            <person name="Lamb M.R."/>
            <person name="Ledford H."/>
            <person name="Long J.C."/>
            <person name="Minagawa J."/>
            <person name="Page M.D."/>
            <person name="Pan J."/>
            <person name="Pootakham W."/>
            <person name="Roje S."/>
            <person name="Rose A."/>
            <person name="Stahlberg E."/>
            <person name="Terauchi A.M."/>
            <person name="Yang P."/>
            <person name="Ball S."/>
            <person name="Bowler C."/>
            <person name="Dieckmann C.L."/>
            <person name="Gladyshev V.N."/>
            <person name="Green P."/>
            <person name="Jorgensen R."/>
            <person name="Mayfield S."/>
            <person name="Mueller-Roeber B."/>
            <person name="Rajamani S."/>
            <person name="Sayre R.T."/>
            <person name="Brokstein P."/>
            <person name="Dubchak I."/>
            <person name="Goodstein D."/>
            <person name="Hornick L."/>
            <person name="Huang Y.W."/>
            <person name="Jhaveri J."/>
            <person name="Luo Y."/>
            <person name="Martinez D."/>
            <person name="Ngau W.C."/>
            <person name="Otillar B."/>
            <person name="Poliakov A."/>
            <person name="Porter A."/>
            <person name="Szajkowski L."/>
            <person name="Werner G."/>
            <person name="Zhou K."/>
            <person name="Grigoriev I.V."/>
            <person name="Rokhsar D.S."/>
            <person name="Grossman A.R."/>
        </authorList>
    </citation>
    <scope>NUCLEOTIDE SEQUENCE [LARGE SCALE GENOMIC DNA]</scope>
    <source>
        <strain evidence="4">CC-503</strain>
    </source>
</reference>
<proteinExistence type="predicted"/>
<accession>A8IWB2</accession>
<name>A8IWB2_CHLRE</name>